<keyword evidence="3" id="KW-0521">NADP</keyword>
<dbReference type="InterPro" id="IPR020904">
    <property type="entry name" value="Sc_DH/Rdtase_CS"/>
</dbReference>
<dbReference type="InterPro" id="IPR036291">
    <property type="entry name" value="NAD(P)-bd_dom_sf"/>
</dbReference>
<dbReference type="GO" id="GO:0004757">
    <property type="term" value="F:sepiapterin reductase (NADP+) activity"/>
    <property type="evidence" value="ECO:0007669"/>
    <property type="project" value="TreeGrafter"/>
</dbReference>
<dbReference type="OrthoDB" id="9794387at2"/>
<sequence length="244" mass="27316">MSKSLLIITGHSQGLGRAILDHYLGDQSFQIIAISRTKLEIDSPNLQQISMDLSELDVLERQLPDIFSEVEFDKIILLNNAGWIGQIKPIGNLGPKEMRVQVNLNLLGPMYLTNAFIKRYKETDSEKIVCNISSGAASRAVEGWSGYCSTKAALSMFTLVAAKENKSENFHFYSLAPGIVDTGMQGEIRGSNESDFPEIEKFKAFKEEGKLVSPMEVAEKIAYLFDHTELFKEVIQDVRKFEIS</sequence>
<protein>
    <submittedName>
        <fullName evidence="5">Benzil reductase ((S)-benzoin forming)</fullName>
    </submittedName>
</protein>
<dbReference type="PANTHER" id="PTHR44085:SF2">
    <property type="entry name" value="SEPIAPTERIN REDUCTASE"/>
    <property type="match status" value="1"/>
</dbReference>
<dbReference type="STRING" id="226505.SAMN05444394_0212"/>
<dbReference type="GO" id="GO:0006729">
    <property type="term" value="P:tetrahydrobiopterin biosynthetic process"/>
    <property type="evidence" value="ECO:0007669"/>
    <property type="project" value="TreeGrafter"/>
</dbReference>
<evidence type="ECO:0000256" key="1">
    <source>
        <dbReference type="ARBA" id="ARBA00004496"/>
    </source>
</evidence>
<evidence type="ECO:0000256" key="2">
    <source>
        <dbReference type="ARBA" id="ARBA00022490"/>
    </source>
</evidence>
<keyword evidence="6" id="KW-1185">Reference proteome</keyword>
<dbReference type="Gene3D" id="3.40.50.720">
    <property type="entry name" value="NAD(P)-binding Rossmann-like Domain"/>
    <property type="match status" value="1"/>
</dbReference>
<dbReference type="GO" id="GO:0005737">
    <property type="term" value="C:cytoplasm"/>
    <property type="evidence" value="ECO:0007669"/>
    <property type="project" value="UniProtKB-SubCell"/>
</dbReference>
<evidence type="ECO:0000256" key="3">
    <source>
        <dbReference type="ARBA" id="ARBA00022857"/>
    </source>
</evidence>
<accession>A0A1N6D568</accession>
<proteinExistence type="predicted"/>
<keyword evidence="4" id="KW-0560">Oxidoreductase</keyword>
<dbReference type="RefSeq" id="WP_074222997.1">
    <property type="nucleotide sequence ID" value="NZ_FSRC01000001.1"/>
</dbReference>
<name>A0A1N6D568_9BACT</name>
<evidence type="ECO:0000256" key="4">
    <source>
        <dbReference type="ARBA" id="ARBA00023002"/>
    </source>
</evidence>
<dbReference type="EMBL" id="FSRC01000001">
    <property type="protein sequence ID" value="SIN65794.1"/>
    <property type="molecule type" value="Genomic_DNA"/>
</dbReference>
<comment type="subcellular location">
    <subcellularLocation>
        <location evidence="1">Cytoplasm</location>
    </subcellularLocation>
</comment>
<dbReference type="PANTHER" id="PTHR44085">
    <property type="entry name" value="SEPIAPTERIN REDUCTASE"/>
    <property type="match status" value="1"/>
</dbReference>
<dbReference type="InterPro" id="IPR051721">
    <property type="entry name" value="Biopterin_syn/organic_redct"/>
</dbReference>
<dbReference type="AlphaFoldDB" id="A0A1N6D568"/>
<dbReference type="SUPFAM" id="SSF51735">
    <property type="entry name" value="NAD(P)-binding Rossmann-fold domains"/>
    <property type="match status" value="1"/>
</dbReference>
<dbReference type="Pfam" id="PF00106">
    <property type="entry name" value="adh_short"/>
    <property type="match status" value="1"/>
</dbReference>
<evidence type="ECO:0000313" key="6">
    <source>
        <dbReference type="Proteomes" id="UP000185221"/>
    </source>
</evidence>
<dbReference type="InterPro" id="IPR002347">
    <property type="entry name" value="SDR_fam"/>
</dbReference>
<dbReference type="PROSITE" id="PS00061">
    <property type="entry name" value="ADH_SHORT"/>
    <property type="match status" value="1"/>
</dbReference>
<evidence type="ECO:0000313" key="5">
    <source>
        <dbReference type="EMBL" id="SIN65794.1"/>
    </source>
</evidence>
<gene>
    <name evidence="5" type="ORF">SAMN05444394_0212</name>
</gene>
<reference evidence="6" key="1">
    <citation type="submission" date="2016-11" db="EMBL/GenBank/DDBJ databases">
        <authorList>
            <person name="Varghese N."/>
            <person name="Submissions S."/>
        </authorList>
    </citation>
    <scope>NUCLEOTIDE SEQUENCE [LARGE SCALE GENOMIC DNA]</scope>
    <source>
        <strain evidence="6">DSM 15292</strain>
    </source>
</reference>
<organism evidence="5 6">
    <name type="scientific">Algoriphagus halophilus</name>
    <dbReference type="NCBI Taxonomy" id="226505"/>
    <lineage>
        <taxon>Bacteria</taxon>
        <taxon>Pseudomonadati</taxon>
        <taxon>Bacteroidota</taxon>
        <taxon>Cytophagia</taxon>
        <taxon>Cytophagales</taxon>
        <taxon>Cyclobacteriaceae</taxon>
        <taxon>Algoriphagus</taxon>
    </lineage>
</organism>
<dbReference type="Proteomes" id="UP000185221">
    <property type="component" value="Unassembled WGS sequence"/>
</dbReference>
<keyword evidence="2" id="KW-0963">Cytoplasm</keyword>
<dbReference type="PRINTS" id="PR00081">
    <property type="entry name" value="GDHRDH"/>
</dbReference>